<dbReference type="Gene3D" id="1.10.10.10">
    <property type="entry name" value="Winged helix-like DNA-binding domain superfamily/Winged helix DNA-binding domain"/>
    <property type="match status" value="1"/>
</dbReference>
<dbReference type="GO" id="GO:0003677">
    <property type="term" value="F:DNA binding"/>
    <property type="evidence" value="ECO:0007669"/>
    <property type="project" value="UniProtKB-KW"/>
</dbReference>
<dbReference type="InterPro" id="IPR001867">
    <property type="entry name" value="OmpR/PhoB-type_DNA-bd"/>
</dbReference>
<dbReference type="GO" id="GO:0006355">
    <property type="term" value="P:regulation of DNA-templated transcription"/>
    <property type="evidence" value="ECO:0007669"/>
    <property type="project" value="InterPro"/>
</dbReference>
<evidence type="ECO:0000313" key="3">
    <source>
        <dbReference type="EMBL" id="TCU34067.1"/>
    </source>
</evidence>
<dbReference type="RefSeq" id="WP_132552839.1">
    <property type="nucleotide sequence ID" value="NZ_SMBK01000013.1"/>
</dbReference>
<evidence type="ECO:0000259" key="2">
    <source>
        <dbReference type="SMART" id="SM00862"/>
    </source>
</evidence>
<organism evidence="3 4">
    <name type="scientific">Rhizobium azibense</name>
    <dbReference type="NCBI Taxonomy" id="1136135"/>
    <lineage>
        <taxon>Bacteria</taxon>
        <taxon>Pseudomonadati</taxon>
        <taxon>Pseudomonadota</taxon>
        <taxon>Alphaproteobacteria</taxon>
        <taxon>Hyphomicrobiales</taxon>
        <taxon>Rhizobiaceae</taxon>
        <taxon>Rhizobium/Agrobacterium group</taxon>
        <taxon>Rhizobium</taxon>
    </lineage>
</organism>
<protein>
    <submittedName>
        <fullName evidence="3">Transcriptional regulator</fullName>
    </submittedName>
</protein>
<evidence type="ECO:0000313" key="4">
    <source>
        <dbReference type="Proteomes" id="UP000295507"/>
    </source>
</evidence>
<comment type="caution">
    <text evidence="3">The sequence shown here is derived from an EMBL/GenBank/DDBJ whole genome shotgun (WGS) entry which is preliminary data.</text>
</comment>
<name>A0A4R3RI09_9HYPH</name>
<keyword evidence="1" id="KW-0238">DNA-binding</keyword>
<dbReference type="Proteomes" id="UP000295507">
    <property type="component" value="Unassembled WGS sequence"/>
</dbReference>
<dbReference type="Pfam" id="PF00486">
    <property type="entry name" value="Trans_reg_C"/>
    <property type="match status" value="1"/>
</dbReference>
<dbReference type="InterPro" id="IPR016032">
    <property type="entry name" value="Sig_transdc_resp-reg_C-effctor"/>
</dbReference>
<dbReference type="EMBL" id="SMBK01000013">
    <property type="protein sequence ID" value="TCU34067.1"/>
    <property type="molecule type" value="Genomic_DNA"/>
</dbReference>
<dbReference type="SMART" id="SM00862">
    <property type="entry name" value="Trans_reg_C"/>
    <property type="match status" value="1"/>
</dbReference>
<evidence type="ECO:0000256" key="1">
    <source>
        <dbReference type="ARBA" id="ARBA00023125"/>
    </source>
</evidence>
<reference evidence="3 4" key="1">
    <citation type="submission" date="2019-03" db="EMBL/GenBank/DDBJ databases">
        <title>Genomic Encyclopedia of Type Strains, Phase IV (KMG-V): Genome sequencing to study the core and pangenomes of soil and plant-associated prokaryotes.</title>
        <authorList>
            <person name="Whitman W."/>
        </authorList>
    </citation>
    <scope>NUCLEOTIDE SEQUENCE [LARGE SCALE GENOMIC DNA]</scope>
    <source>
        <strain evidence="3 4">IE4868</strain>
    </source>
</reference>
<accession>A0A4R3RI09</accession>
<dbReference type="AlphaFoldDB" id="A0A4R3RI09"/>
<dbReference type="SUPFAM" id="SSF46894">
    <property type="entry name" value="C-terminal effector domain of the bipartite response regulators"/>
    <property type="match status" value="1"/>
</dbReference>
<dbReference type="InterPro" id="IPR036388">
    <property type="entry name" value="WH-like_DNA-bd_sf"/>
</dbReference>
<feature type="domain" description="OmpR/PhoB-type" evidence="2">
    <location>
        <begin position="40"/>
        <end position="113"/>
    </location>
</feature>
<dbReference type="GO" id="GO:0000160">
    <property type="term" value="P:phosphorelay signal transduction system"/>
    <property type="evidence" value="ECO:0007669"/>
    <property type="project" value="InterPro"/>
</dbReference>
<gene>
    <name evidence="3" type="ORF">EV129_11350</name>
</gene>
<proteinExistence type="predicted"/>
<sequence>MSVDPERMTREALVSLVYDLQSQVEALLESRPASQVMEIQTVFKLTSMEAKIVSALLDGRPHSKESIYNAVYFDSMRDPPEMKIIDVMVCKIRKKMFPFGVKIETIWGSGYHLTDCARVLSILNGEVSVELIAGNAAPIHRKHGENEKSVLSVLVAEMNADGKTKIGSRVLARKAGLKGSLLPIMARLAESGAILVKSQPTRGNRLAPWIVHVKARAL</sequence>